<evidence type="ECO:0000313" key="3">
    <source>
        <dbReference type="EMBL" id="HGY10203.1"/>
    </source>
</evidence>
<dbReference type="Proteomes" id="UP000885759">
    <property type="component" value="Unassembled WGS sequence"/>
</dbReference>
<accession>A0A7C4VED2</accession>
<protein>
    <recommendedName>
        <fullName evidence="2">Nucleoid-associated protein ENK37_09190</fullName>
    </recommendedName>
</protein>
<reference evidence="3" key="1">
    <citation type="journal article" date="2020" name="mSystems">
        <title>Genome- and Community-Level Interaction Insights into Carbon Utilization and Element Cycling Functions of Hydrothermarchaeota in Hydrothermal Sediment.</title>
        <authorList>
            <person name="Zhou Z."/>
            <person name="Liu Y."/>
            <person name="Xu W."/>
            <person name="Pan J."/>
            <person name="Luo Z.H."/>
            <person name="Li M."/>
        </authorList>
    </citation>
    <scope>NUCLEOTIDE SEQUENCE [LARGE SCALE GENOMIC DNA]</scope>
    <source>
        <strain evidence="3">HyVt-570</strain>
    </source>
</reference>
<comment type="subunit">
    <text evidence="2">Homodimer.</text>
</comment>
<dbReference type="PANTHER" id="PTHR33449">
    <property type="entry name" value="NUCLEOID-ASSOCIATED PROTEIN YBAB"/>
    <property type="match status" value="1"/>
</dbReference>
<dbReference type="Gene3D" id="3.30.1310.10">
    <property type="entry name" value="Nucleoid-associated protein YbaB-like domain"/>
    <property type="match status" value="1"/>
</dbReference>
<comment type="subcellular location">
    <subcellularLocation>
        <location evidence="2">Cytoplasm</location>
        <location evidence="2">Nucleoid</location>
    </subcellularLocation>
</comment>
<dbReference type="GO" id="GO:0043590">
    <property type="term" value="C:bacterial nucleoid"/>
    <property type="evidence" value="ECO:0007669"/>
    <property type="project" value="UniProtKB-UniRule"/>
</dbReference>
<dbReference type="PIRSF" id="PIRSF004555">
    <property type="entry name" value="UCP004555"/>
    <property type="match status" value="1"/>
</dbReference>
<dbReference type="NCBIfam" id="TIGR00103">
    <property type="entry name" value="DNA_YbaB_EbfC"/>
    <property type="match status" value="1"/>
</dbReference>
<dbReference type="GO" id="GO:0003677">
    <property type="term" value="F:DNA binding"/>
    <property type="evidence" value="ECO:0007669"/>
    <property type="project" value="UniProtKB-UniRule"/>
</dbReference>
<comment type="caution">
    <text evidence="3">The sequence shown here is derived from an EMBL/GenBank/DDBJ whole genome shotgun (WGS) entry which is preliminary data.</text>
</comment>
<keyword evidence="2" id="KW-0963">Cytoplasm</keyword>
<dbReference type="InterPro" id="IPR004401">
    <property type="entry name" value="YbaB/EbfC"/>
</dbReference>
<evidence type="ECO:0000256" key="2">
    <source>
        <dbReference type="HAMAP-Rule" id="MF_00274"/>
    </source>
</evidence>
<proteinExistence type="inferred from homology"/>
<dbReference type="HAMAP" id="MF_00274">
    <property type="entry name" value="DNA_YbaB_EbfC"/>
    <property type="match status" value="1"/>
</dbReference>
<dbReference type="AlphaFoldDB" id="A0A7C4VED2"/>
<dbReference type="PANTHER" id="PTHR33449:SF1">
    <property type="entry name" value="NUCLEOID-ASSOCIATED PROTEIN YBAB"/>
    <property type="match status" value="1"/>
</dbReference>
<name>A0A7C4VED2_9DEIN</name>
<comment type="similarity">
    <text evidence="2">Belongs to the YbaB/EbfC family.</text>
</comment>
<sequence>MEGGGRMNFQKLLKEAKKAQQKAAEIQEKLAGMTVVGTAAGGLVEVTANGHGQIVGIALKPEAVDPDDVEALEDLILVAVQDAQARAAELSEKEMGGGLGQMGQMLGGLF</sequence>
<dbReference type="InterPro" id="IPR036894">
    <property type="entry name" value="YbaB-like_sf"/>
</dbReference>
<dbReference type="Pfam" id="PF02575">
    <property type="entry name" value="YbaB_DNA_bd"/>
    <property type="match status" value="1"/>
</dbReference>
<dbReference type="SUPFAM" id="SSF82607">
    <property type="entry name" value="YbaB-like"/>
    <property type="match status" value="1"/>
</dbReference>
<comment type="function">
    <text evidence="2">Binds to DNA and alters its conformation. May be involved in regulation of gene expression, nucleoid organization and DNA protection.</text>
</comment>
<keyword evidence="1 2" id="KW-0238">DNA-binding</keyword>
<organism evidence="3">
    <name type="scientific">Oceanithermus profundus</name>
    <dbReference type="NCBI Taxonomy" id="187137"/>
    <lineage>
        <taxon>Bacteria</taxon>
        <taxon>Thermotogati</taxon>
        <taxon>Deinococcota</taxon>
        <taxon>Deinococci</taxon>
        <taxon>Thermales</taxon>
        <taxon>Thermaceae</taxon>
        <taxon>Oceanithermus</taxon>
    </lineage>
</organism>
<evidence type="ECO:0000256" key="1">
    <source>
        <dbReference type="ARBA" id="ARBA00023125"/>
    </source>
</evidence>
<dbReference type="GO" id="GO:0005829">
    <property type="term" value="C:cytosol"/>
    <property type="evidence" value="ECO:0007669"/>
    <property type="project" value="TreeGrafter"/>
</dbReference>
<gene>
    <name evidence="3" type="ORF">ENK37_09190</name>
</gene>
<dbReference type="EMBL" id="DRPZ01000235">
    <property type="protein sequence ID" value="HGY10203.1"/>
    <property type="molecule type" value="Genomic_DNA"/>
</dbReference>